<organism evidence="1 2">
    <name type="scientific">Mycena albidolilacea</name>
    <dbReference type="NCBI Taxonomy" id="1033008"/>
    <lineage>
        <taxon>Eukaryota</taxon>
        <taxon>Fungi</taxon>
        <taxon>Dikarya</taxon>
        <taxon>Basidiomycota</taxon>
        <taxon>Agaricomycotina</taxon>
        <taxon>Agaricomycetes</taxon>
        <taxon>Agaricomycetidae</taxon>
        <taxon>Agaricales</taxon>
        <taxon>Marasmiineae</taxon>
        <taxon>Mycenaceae</taxon>
        <taxon>Mycena</taxon>
    </lineage>
</organism>
<name>A0AAD7AB94_9AGAR</name>
<comment type="caution">
    <text evidence="1">The sequence shown here is derived from an EMBL/GenBank/DDBJ whole genome shotgun (WGS) entry which is preliminary data.</text>
</comment>
<dbReference type="AlphaFoldDB" id="A0AAD7AB94"/>
<sequence length="377" mass="42367">MQVCRDWRALALSMPVLWNRMSVILDVQPPASEPTHQALCRLLNQWLSRSGQHPLHISYSIHGRGTLPEFISSTLTQYAHRVEILDLQHDSWALEELLDSLTISLPILRRLSAAVLASHCSLTMRPRSPSLRDLALRIPLDEDASGEIDLQTLTRFSCRGMFVSQVFTILQLATNLEELELHLDIHPFDDAVMPLTLPRLHKLTLVAANDADVLESLTLPRLDLHVFVPSANFAWSAPYLPIFLAFLARSTCRLTRLSPKHSHDEHGPLDVAKFLAPLAAHIVALRYDFPQLLRQHGERIPMAVFLDRLESVCGMGTTLEEVHLRCPGHDKNGFVELPAPIHGRLNGLKRGGMRITVAQYGYKSAESGKEPEQVLFE</sequence>
<gene>
    <name evidence="1" type="ORF">DFH08DRAFT_41319</name>
</gene>
<keyword evidence="2" id="KW-1185">Reference proteome</keyword>
<evidence type="ECO:0000313" key="1">
    <source>
        <dbReference type="EMBL" id="KAJ7354154.1"/>
    </source>
</evidence>
<accession>A0AAD7AB94</accession>
<dbReference type="Proteomes" id="UP001218218">
    <property type="component" value="Unassembled WGS sequence"/>
</dbReference>
<protein>
    <recommendedName>
        <fullName evidence="3">F-box domain-containing protein</fullName>
    </recommendedName>
</protein>
<evidence type="ECO:0000313" key="2">
    <source>
        <dbReference type="Proteomes" id="UP001218218"/>
    </source>
</evidence>
<evidence type="ECO:0008006" key="3">
    <source>
        <dbReference type="Google" id="ProtNLM"/>
    </source>
</evidence>
<reference evidence="1" key="1">
    <citation type="submission" date="2023-03" db="EMBL/GenBank/DDBJ databases">
        <title>Massive genome expansion in bonnet fungi (Mycena s.s.) driven by repeated elements and novel gene families across ecological guilds.</title>
        <authorList>
            <consortium name="Lawrence Berkeley National Laboratory"/>
            <person name="Harder C.B."/>
            <person name="Miyauchi S."/>
            <person name="Viragh M."/>
            <person name="Kuo A."/>
            <person name="Thoen E."/>
            <person name="Andreopoulos B."/>
            <person name="Lu D."/>
            <person name="Skrede I."/>
            <person name="Drula E."/>
            <person name="Henrissat B."/>
            <person name="Morin E."/>
            <person name="Kohler A."/>
            <person name="Barry K."/>
            <person name="LaButti K."/>
            <person name="Morin E."/>
            <person name="Salamov A."/>
            <person name="Lipzen A."/>
            <person name="Mereny Z."/>
            <person name="Hegedus B."/>
            <person name="Baldrian P."/>
            <person name="Stursova M."/>
            <person name="Weitz H."/>
            <person name="Taylor A."/>
            <person name="Grigoriev I.V."/>
            <person name="Nagy L.G."/>
            <person name="Martin F."/>
            <person name="Kauserud H."/>
        </authorList>
    </citation>
    <scope>NUCLEOTIDE SEQUENCE</scope>
    <source>
        <strain evidence="1">CBHHK002</strain>
    </source>
</reference>
<proteinExistence type="predicted"/>
<dbReference type="EMBL" id="JARIHO010000010">
    <property type="protein sequence ID" value="KAJ7354154.1"/>
    <property type="molecule type" value="Genomic_DNA"/>
</dbReference>